<evidence type="ECO:0000313" key="3">
    <source>
        <dbReference type="EMBL" id="SFW63285.1"/>
    </source>
</evidence>
<evidence type="ECO:0000313" key="4">
    <source>
        <dbReference type="Proteomes" id="UP000182740"/>
    </source>
</evidence>
<dbReference type="OrthoDB" id="3690714at2"/>
<reference evidence="4" key="1">
    <citation type="submission" date="2016-11" db="EMBL/GenBank/DDBJ databases">
        <authorList>
            <person name="Varghese N."/>
            <person name="Submissions S."/>
        </authorList>
    </citation>
    <scope>NUCLEOTIDE SEQUENCE [LARGE SCALE GENOMIC DNA]</scope>
    <source>
        <strain evidence="4">DSM 44671</strain>
    </source>
</reference>
<evidence type="ECO:0000256" key="2">
    <source>
        <dbReference type="SAM" id="Phobius"/>
    </source>
</evidence>
<feature type="compositionally biased region" description="Basic and acidic residues" evidence="1">
    <location>
        <begin position="7"/>
        <end position="25"/>
    </location>
</feature>
<sequence length="181" mass="21195">MAPQSPRPDRHLDSERGFLEVAGRDPDRPLRDQLLGFRDLVSADMDWADSRKRRFRRRASVVRVAALLLTAASTVVLGIQEIPARASIALPMVALVTVLTGLETFFNWRSRWVLMEETRYNLNRIRDEMDYYIVGTPTAELSRERLQEFFDRHQTTWADASRRWIEFRRLDRPPQSPEIRA</sequence>
<dbReference type="STRING" id="546364.SAMN04489730_2234"/>
<dbReference type="AlphaFoldDB" id="A0A1K1QU42"/>
<dbReference type="Proteomes" id="UP000182740">
    <property type="component" value="Unassembled WGS sequence"/>
</dbReference>
<organism evidence="3 4">
    <name type="scientific">Amycolatopsis australiensis</name>
    <dbReference type="NCBI Taxonomy" id="546364"/>
    <lineage>
        <taxon>Bacteria</taxon>
        <taxon>Bacillati</taxon>
        <taxon>Actinomycetota</taxon>
        <taxon>Actinomycetes</taxon>
        <taxon>Pseudonocardiales</taxon>
        <taxon>Pseudonocardiaceae</taxon>
        <taxon>Amycolatopsis</taxon>
    </lineage>
</organism>
<dbReference type="NCBIfam" id="NF033634">
    <property type="entry name" value="SLATT_1"/>
    <property type="match status" value="1"/>
</dbReference>
<feature type="transmembrane region" description="Helical" evidence="2">
    <location>
        <begin position="86"/>
        <end position="106"/>
    </location>
</feature>
<evidence type="ECO:0000256" key="1">
    <source>
        <dbReference type="SAM" id="MobiDB-lite"/>
    </source>
</evidence>
<evidence type="ECO:0008006" key="5">
    <source>
        <dbReference type="Google" id="ProtNLM"/>
    </source>
</evidence>
<dbReference type="EMBL" id="FPJG01000006">
    <property type="protein sequence ID" value="SFW63285.1"/>
    <property type="molecule type" value="Genomic_DNA"/>
</dbReference>
<keyword evidence="2" id="KW-1133">Transmembrane helix</keyword>
<dbReference type="Pfam" id="PF14015">
    <property type="entry name" value="DUF4231"/>
    <property type="match status" value="1"/>
</dbReference>
<proteinExistence type="predicted"/>
<keyword evidence="4" id="KW-1185">Reference proteome</keyword>
<accession>A0A1K1QU42</accession>
<keyword evidence="2" id="KW-0472">Membrane</keyword>
<name>A0A1K1QU42_9PSEU</name>
<gene>
    <name evidence="3" type="ORF">SAMN04489730_2234</name>
</gene>
<dbReference type="RefSeq" id="WP_072476188.1">
    <property type="nucleotide sequence ID" value="NZ_FPJG01000006.1"/>
</dbReference>
<feature type="region of interest" description="Disordered" evidence="1">
    <location>
        <begin position="1"/>
        <end position="25"/>
    </location>
</feature>
<keyword evidence="2" id="KW-0812">Transmembrane</keyword>
<protein>
    <recommendedName>
        <fullName evidence="5">DUF4231 domain-containing protein</fullName>
    </recommendedName>
</protein>
<feature type="transmembrane region" description="Helical" evidence="2">
    <location>
        <begin position="61"/>
        <end position="80"/>
    </location>
</feature>
<dbReference type="InterPro" id="IPR025325">
    <property type="entry name" value="DUF4231"/>
</dbReference>